<sequence>MSGLPDNPGIWSDEGSVFAPKRTVPADATPQDRLLALTGRDHTWAPA</sequence>
<evidence type="ECO:0000313" key="2">
    <source>
        <dbReference type="EMBL" id="MFC7614082.1"/>
    </source>
</evidence>
<feature type="region of interest" description="Disordered" evidence="1">
    <location>
        <begin position="1"/>
        <end position="47"/>
    </location>
</feature>
<evidence type="ECO:0000256" key="1">
    <source>
        <dbReference type="SAM" id="MobiDB-lite"/>
    </source>
</evidence>
<dbReference type="Proteomes" id="UP001596512">
    <property type="component" value="Unassembled WGS sequence"/>
</dbReference>
<gene>
    <name evidence="2" type="ORF">ACFQV2_11510</name>
</gene>
<organism evidence="2 3">
    <name type="scientific">Actinokineospora soli</name>
    <dbReference type="NCBI Taxonomy" id="1048753"/>
    <lineage>
        <taxon>Bacteria</taxon>
        <taxon>Bacillati</taxon>
        <taxon>Actinomycetota</taxon>
        <taxon>Actinomycetes</taxon>
        <taxon>Pseudonocardiales</taxon>
        <taxon>Pseudonocardiaceae</taxon>
        <taxon>Actinokineospora</taxon>
    </lineage>
</organism>
<comment type="caution">
    <text evidence="2">The sequence shown here is derived from an EMBL/GenBank/DDBJ whole genome shotgun (WGS) entry which is preliminary data.</text>
</comment>
<protein>
    <submittedName>
        <fullName evidence="2">Uncharacterized protein</fullName>
    </submittedName>
</protein>
<proteinExistence type="predicted"/>
<keyword evidence="3" id="KW-1185">Reference proteome</keyword>
<name>A0ABW2TJZ5_9PSEU</name>
<reference evidence="3" key="1">
    <citation type="journal article" date="2019" name="Int. J. Syst. Evol. Microbiol.">
        <title>The Global Catalogue of Microorganisms (GCM) 10K type strain sequencing project: providing services to taxonomists for standard genome sequencing and annotation.</title>
        <authorList>
            <consortium name="The Broad Institute Genomics Platform"/>
            <consortium name="The Broad Institute Genome Sequencing Center for Infectious Disease"/>
            <person name="Wu L."/>
            <person name="Ma J."/>
        </authorList>
    </citation>
    <scope>NUCLEOTIDE SEQUENCE [LARGE SCALE GENOMIC DNA]</scope>
    <source>
        <strain evidence="3">JCM 17695</strain>
    </source>
</reference>
<dbReference type="EMBL" id="JBHTEY010000004">
    <property type="protein sequence ID" value="MFC7614082.1"/>
    <property type="molecule type" value="Genomic_DNA"/>
</dbReference>
<evidence type="ECO:0000313" key="3">
    <source>
        <dbReference type="Proteomes" id="UP001596512"/>
    </source>
</evidence>
<accession>A0ABW2TJZ5</accession>